<keyword evidence="4" id="KW-1185">Reference proteome</keyword>
<organism evidence="3 4">
    <name type="scientific">Larinioides sclopetarius</name>
    <dbReference type="NCBI Taxonomy" id="280406"/>
    <lineage>
        <taxon>Eukaryota</taxon>
        <taxon>Metazoa</taxon>
        <taxon>Ecdysozoa</taxon>
        <taxon>Arthropoda</taxon>
        <taxon>Chelicerata</taxon>
        <taxon>Arachnida</taxon>
        <taxon>Araneae</taxon>
        <taxon>Araneomorphae</taxon>
        <taxon>Entelegynae</taxon>
        <taxon>Araneoidea</taxon>
        <taxon>Araneidae</taxon>
        <taxon>Larinioides</taxon>
    </lineage>
</organism>
<dbReference type="Proteomes" id="UP001497382">
    <property type="component" value="Unassembled WGS sequence"/>
</dbReference>
<dbReference type="PANTHER" id="PTHR46599">
    <property type="entry name" value="PIGGYBAC TRANSPOSABLE ELEMENT-DERIVED PROTEIN 4"/>
    <property type="match status" value="1"/>
</dbReference>
<name>A0AAV1YSU0_9ARAC</name>
<comment type="caution">
    <text evidence="3">The sequence shown here is derived from an EMBL/GenBank/DDBJ whole genome shotgun (WGS) entry which is preliminary data.</text>
</comment>
<reference evidence="3 4" key="1">
    <citation type="submission" date="2024-04" db="EMBL/GenBank/DDBJ databases">
        <authorList>
            <person name="Rising A."/>
            <person name="Reimegard J."/>
            <person name="Sonavane S."/>
            <person name="Akerstrom W."/>
            <person name="Nylinder S."/>
            <person name="Hedman E."/>
            <person name="Kallberg Y."/>
        </authorList>
    </citation>
    <scope>NUCLEOTIDE SEQUENCE [LARGE SCALE GENOMIC DNA]</scope>
</reference>
<accession>A0AAV1YSU0</accession>
<evidence type="ECO:0000313" key="3">
    <source>
        <dbReference type="EMBL" id="CAL1262020.1"/>
    </source>
</evidence>
<dbReference type="InterPro" id="IPR029526">
    <property type="entry name" value="PGBD"/>
</dbReference>
<dbReference type="AlphaFoldDB" id="A0AAV1YSU0"/>
<proteinExistence type="predicted"/>
<gene>
    <name evidence="3" type="ORF">LARSCL_LOCUS737</name>
</gene>
<evidence type="ECO:0000259" key="2">
    <source>
        <dbReference type="Pfam" id="PF13843"/>
    </source>
</evidence>
<sequence length="359" mass="42047">MDSEEYSDSDSSYSDISSESDEDISLDDARDWCRLDKDNLGPPHPRFPRYIANETNRFANDFIENNELTPSSRFQNWKDTDSSEIRVFLVILILQGINQKPLQKWYWSQNPLICTPFLSQIMSERRFTLLMKFLHFTNNGTSDKSNHPRAGLRKIYELFDALNTKFQSSYIPECEVSVDESLLLYKGRLAFKQYIPNKRSRFGVKFYQLCEARSRYIWSSLIYTGKDMPLWQEASKYSTITNIVMTLIENLLGQEYCVTLDNFYTSPELAEILLSYRTDVYGTLRSHRRGIPQEIKSRNLKRGEIIGYQKGKMCVFKYMDKKPICMLSTIHTIDFVERCKKKKNNGDVEDIITKKPKAI</sequence>
<dbReference type="Pfam" id="PF13843">
    <property type="entry name" value="DDE_Tnp_1_7"/>
    <property type="match status" value="1"/>
</dbReference>
<evidence type="ECO:0000256" key="1">
    <source>
        <dbReference type="SAM" id="MobiDB-lite"/>
    </source>
</evidence>
<protein>
    <recommendedName>
        <fullName evidence="2">PiggyBac transposable element-derived protein domain-containing protein</fullName>
    </recommendedName>
</protein>
<feature type="region of interest" description="Disordered" evidence="1">
    <location>
        <begin position="1"/>
        <end position="24"/>
    </location>
</feature>
<feature type="domain" description="PiggyBac transposable element-derived protein" evidence="2">
    <location>
        <begin position="47"/>
        <end position="359"/>
    </location>
</feature>
<dbReference type="EMBL" id="CAXIEN010000004">
    <property type="protein sequence ID" value="CAL1262020.1"/>
    <property type="molecule type" value="Genomic_DNA"/>
</dbReference>
<dbReference type="PANTHER" id="PTHR46599:SF3">
    <property type="entry name" value="PIGGYBAC TRANSPOSABLE ELEMENT-DERIVED PROTEIN 4"/>
    <property type="match status" value="1"/>
</dbReference>
<evidence type="ECO:0000313" key="4">
    <source>
        <dbReference type="Proteomes" id="UP001497382"/>
    </source>
</evidence>